<evidence type="ECO:0000313" key="2">
    <source>
        <dbReference type="Proteomes" id="UP000002484"/>
    </source>
</evidence>
<dbReference type="EMBL" id="CP002299">
    <property type="protein sequence ID" value="ADP84410.1"/>
    <property type="molecule type" value="Genomic_DNA"/>
</dbReference>
<dbReference type="Proteomes" id="UP000002484">
    <property type="component" value="Chromosome"/>
</dbReference>
<proteinExistence type="predicted"/>
<accession>E3J746</accession>
<name>E3J746_PSEI1</name>
<sequence>MTPAADGPVDPSPSLDEIGAALTVIAARSGEINAMVQRFMAGDLTVGGELVAVARLLAGP</sequence>
<dbReference type="RefSeq" id="WP_013427523.1">
    <property type="nucleotide sequence ID" value="NC_014666.1"/>
</dbReference>
<reference evidence="1 2" key="1">
    <citation type="submission" date="2010-10" db="EMBL/GenBank/DDBJ databases">
        <title>Complete sequence of Frankia sp. EuI1c.</title>
        <authorList>
            <consortium name="US DOE Joint Genome Institute"/>
            <person name="Lucas S."/>
            <person name="Copeland A."/>
            <person name="Lapidus A."/>
            <person name="Cheng J.-F."/>
            <person name="Bruce D."/>
            <person name="Goodwin L."/>
            <person name="Pitluck S."/>
            <person name="Chertkov O."/>
            <person name="Detter J.C."/>
            <person name="Han C."/>
            <person name="Tapia R."/>
            <person name="Land M."/>
            <person name="Hauser L."/>
            <person name="Jeffries C."/>
            <person name="Kyrpides N."/>
            <person name="Ivanova N."/>
            <person name="Mikhailova N."/>
            <person name="Beauchemin N."/>
            <person name="Sen A."/>
            <person name="Sur S.A."/>
            <person name="Gtari M."/>
            <person name="Wall L."/>
            <person name="Tisa L."/>
            <person name="Woyke T."/>
        </authorList>
    </citation>
    <scope>NUCLEOTIDE SEQUENCE [LARGE SCALE GENOMIC DNA]</scope>
    <source>
        <strain evidence="2">DSM 45817 / CECT 9037 / EuI1c</strain>
    </source>
</reference>
<dbReference type="KEGG" id="fri:FraEuI1c_6429"/>
<dbReference type="STRING" id="298654.FraEuI1c_6429"/>
<evidence type="ECO:0000313" key="1">
    <source>
        <dbReference type="EMBL" id="ADP84410.1"/>
    </source>
</evidence>
<keyword evidence="2" id="KW-1185">Reference proteome</keyword>
<organism evidence="1 2">
    <name type="scientific">Pseudofrankia inefficax (strain DSM 45817 / CECT 9037 / DDB 130130 / EuI1c)</name>
    <name type="common">Frankia inefficax</name>
    <dbReference type="NCBI Taxonomy" id="298654"/>
    <lineage>
        <taxon>Bacteria</taxon>
        <taxon>Bacillati</taxon>
        <taxon>Actinomycetota</taxon>
        <taxon>Actinomycetes</taxon>
        <taxon>Frankiales</taxon>
        <taxon>Frankiaceae</taxon>
        <taxon>Pseudofrankia</taxon>
    </lineage>
</organism>
<dbReference type="AlphaFoldDB" id="E3J746"/>
<dbReference type="InParanoid" id="E3J746"/>
<gene>
    <name evidence="1" type="ordered locus">FraEuI1c_6429</name>
</gene>
<dbReference type="HOGENOM" id="CLU_2934801_0_0_11"/>
<protein>
    <submittedName>
        <fullName evidence="1">MutT/NUDIX family protein</fullName>
    </submittedName>
</protein>